<feature type="domain" description="Nudix hydrolase" evidence="5">
    <location>
        <begin position="36"/>
        <end position="177"/>
    </location>
</feature>
<dbReference type="NCBIfam" id="TIGR00052">
    <property type="entry name" value="nudix-type nucleoside diphosphatase, YffH/AdpP family"/>
    <property type="match status" value="1"/>
</dbReference>
<protein>
    <submittedName>
        <fullName evidence="6">UDP-sugar diphosphatase</fullName>
        <ecNumber evidence="6">3.6.1.45</ecNumber>
    </submittedName>
</protein>
<evidence type="ECO:0000256" key="1">
    <source>
        <dbReference type="ARBA" id="ARBA00001946"/>
    </source>
</evidence>
<dbReference type="GO" id="GO:0019693">
    <property type="term" value="P:ribose phosphate metabolic process"/>
    <property type="evidence" value="ECO:0007669"/>
    <property type="project" value="TreeGrafter"/>
</dbReference>
<keyword evidence="2 6" id="KW-0378">Hydrolase</keyword>
<evidence type="ECO:0000313" key="7">
    <source>
        <dbReference type="Proteomes" id="UP000217944"/>
    </source>
</evidence>
<feature type="binding site" evidence="3">
    <location>
        <position position="97"/>
    </location>
    <ligand>
        <name>Mg(2+)</name>
        <dbReference type="ChEBI" id="CHEBI:18420"/>
        <label>1</label>
    </ligand>
</feature>
<evidence type="ECO:0000313" key="6">
    <source>
        <dbReference type="EMBL" id="GAX87313.1"/>
    </source>
</evidence>
<keyword evidence="3" id="KW-0460">Magnesium</keyword>
<feature type="binding site" evidence="3">
    <location>
        <position position="93"/>
    </location>
    <ligand>
        <name>Mg(2+)</name>
        <dbReference type="ChEBI" id="CHEBI:18420"/>
        <label>1</label>
    </ligand>
</feature>
<keyword evidence="7" id="KW-1185">Reference proteome</keyword>
<gene>
    <name evidence="6" type="ORF">LNAT_P0608</name>
</gene>
<dbReference type="RefSeq" id="WP_096258458.1">
    <property type="nucleotide sequence ID" value="NZ_BDME01000001.1"/>
</dbReference>
<keyword evidence="3" id="KW-0479">Metal-binding</keyword>
<evidence type="ECO:0000259" key="5">
    <source>
        <dbReference type="PROSITE" id="PS51462"/>
    </source>
</evidence>
<dbReference type="GO" id="GO:0008768">
    <property type="term" value="F:UDP-sugar diphosphatase activity"/>
    <property type="evidence" value="ECO:0007669"/>
    <property type="project" value="UniProtKB-EC"/>
</dbReference>
<evidence type="ECO:0000256" key="3">
    <source>
        <dbReference type="PIRSR" id="PIRSR604385-2"/>
    </source>
</evidence>
<dbReference type="EC" id="3.6.1.45" evidence="6"/>
<dbReference type="AlphaFoldDB" id="A0A292YD14"/>
<sequence>MIKIEKIKKLCSGQFLSLQKIFFDYKGKKKSWEVCKSGDSVAVLLYHREFDSFLFVKQFRMPVFLKNGDGFTYELCAGLIDKDKSLIEIAKEEILEECGYDVPLSNIQKVTEFYSSVGSSGAKQILYYAELDENMKISEGGGIDDEDIEPIFIKIDNAKNIILDDTFTTTPGLKFALLWWFFLK</sequence>
<dbReference type="CDD" id="cd18887">
    <property type="entry name" value="NUDIX_UGPPase_Nudt14"/>
    <property type="match status" value="1"/>
</dbReference>
<evidence type="ECO:0000256" key="2">
    <source>
        <dbReference type="ARBA" id="ARBA00022801"/>
    </source>
</evidence>
<name>A0A292YD14_9BACT</name>
<dbReference type="GO" id="GO:0046872">
    <property type="term" value="F:metal ion binding"/>
    <property type="evidence" value="ECO:0007669"/>
    <property type="project" value="UniProtKB-KW"/>
</dbReference>
<evidence type="ECO:0000256" key="4">
    <source>
        <dbReference type="PIRSR" id="PIRSR604385-3"/>
    </source>
</evidence>
<dbReference type="EMBL" id="BDME01000001">
    <property type="protein sequence ID" value="GAX87313.1"/>
    <property type="molecule type" value="Genomic_DNA"/>
</dbReference>
<dbReference type="Gene3D" id="3.90.79.10">
    <property type="entry name" value="Nucleoside Triphosphate Pyrophosphohydrolase"/>
    <property type="match status" value="1"/>
</dbReference>
<feature type="binding site" evidence="3">
    <location>
        <position position="77"/>
    </location>
    <ligand>
        <name>Mg(2+)</name>
        <dbReference type="ChEBI" id="CHEBI:18420"/>
        <label>1</label>
    </ligand>
</feature>
<feature type="short sequence motif" description="Nudix box" evidence="4">
    <location>
        <begin position="78"/>
        <end position="100"/>
    </location>
</feature>
<dbReference type="InterPro" id="IPR004385">
    <property type="entry name" value="NDP_pyrophosphatase"/>
</dbReference>
<dbReference type="PROSITE" id="PS51462">
    <property type="entry name" value="NUDIX"/>
    <property type="match status" value="1"/>
</dbReference>
<comment type="cofactor">
    <cofactor evidence="1 3">
        <name>Mg(2+)</name>
        <dbReference type="ChEBI" id="CHEBI:18420"/>
    </cofactor>
</comment>
<dbReference type="InterPro" id="IPR015797">
    <property type="entry name" value="NUDIX_hydrolase-like_dom_sf"/>
</dbReference>
<organism evidence="6 7">
    <name type="scientific">Lebetimonas natsushimae</name>
    <dbReference type="NCBI Taxonomy" id="1936991"/>
    <lineage>
        <taxon>Bacteria</taxon>
        <taxon>Pseudomonadati</taxon>
        <taxon>Campylobacterota</taxon>
        <taxon>Epsilonproteobacteria</taxon>
        <taxon>Nautiliales</taxon>
        <taxon>Nautiliaceae</taxon>
        <taxon>Lebetimonas</taxon>
    </lineage>
</organism>
<dbReference type="SUPFAM" id="SSF55811">
    <property type="entry name" value="Nudix"/>
    <property type="match status" value="1"/>
</dbReference>
<comment type="caution">
    <text evidence="6">The sequence shown here is derived from an EMBL/GenBank/DDBJ whole genome shotgun (WGS) entry which is preliminary data.</text>
</comment>
<dbReference type="GO" id="GO:0006753">
    <property type="term" value="P:nucleoside phosphate metabolic process"/>
    <property type="evidence" value="ECO:0007669"/>
    <property type="project" value="TreeGrafter"/>
</dbReference>
<dbReference type="Proteomes" id="UP000217944">
    <property type="component" value="Unassembled WGS sequence"/>
</dbReference>
<dbReference type="PANTHER" id="PTHR11839">
    <property type="entry name" value="UDP/ADP-SUGAR PYROPHOSPHATASE"/>
    <property type="match status" value="1"/>
</dbReference>
<proteinExistence type="predicted"/>
<accession>A0A292YD14</accession>
<dbReference type="OrthoDB" id="5360793at2"/>
<feature type="binding site" evidence="3">
    <location>
        <position position="146"/>
    </location>
    <ligand>
        <name>Mg(2+)</name>
        <dbReference type="ChEBI" id="CHEBI:18420"/>
        <label>1</label>
    </ligand>
</feature>
<dbReference type="PANTHER" id="PTHR11839:SF15">
    <property type="entry name" value="URIDINE DIPHOSPHATE GLUCOSE PYROPHOSPHATASE NUDT14"/>
    <property type="match status" value="1"/>
</dbReference>
<reference evidence="6 7" key="1">
    <citation type="journal article" date="2017" name="Syst. Appl. Microbiol.">
        <title>Lebetimonas natsushimae sp. nov., a novel strictly anaerobic, moderately thermophilic chemoautotroph isolated from a deep-sea hydrothermal vent polychaete nest in the Mid-Okinawa Trough.</title>
        <authorList>
            <person name="Nagata R."/>
            <person name="Takaki Y."/>
            <person name="Tame A."/>
            <person name="Nunoura T."/>
            <person name="Muto H."/>
            <person name="Mino S."/>
            <person name="Sawayama S."/>
            <person name="Takai K."/>
            <person name="Nakagawa S."/>
        </authorList>
    </citation>
    <scope>NUCLEOTIDE SEQUENCE [LARGE SCALE GENOMIC DNA]</scope>
    <source>
        <strain evidence="6 7">HS1857</strain>
    </source>
</reference>
<dbReference type="InterPro" id="IPR000086">
    <property type="entry name" value="NUDIX_hydrolase_dom"/>
</dbReference>